<dbReference type="Gene3D" id="1.10.510.10">
    <property type="entry name" value="Transferase(Phosphotransferase) domain 1"/>
    <property type="match status" value="1"/>
</dbReference>
<name>A0AAD7VPV8_9ASCO</name>
<reference evidence="2" key="1">
    <citation type="submission" date="2023-03" db="EMBL/GenBank/DDBJ databases">
        <title>Near-Complete genome sequence of Lipomyces tetrasporous NRRL Y-64009, an oleaginous yeast capable of growing on lignocellulosic hydrolysates.</title>
        <authorList>
            <consortium name="Lawrence Berkeley National Laboratory"/>
            <person name="Jagtap S.S."/>
            <person name="Liu J.-J."/>
            <person name="Walukiewicz H.E."/>
            <person name="Pangilinan J."/>
            <person name="Lipzen A."/>
            <person name="Ahrendt S."/>
            <person name="Koriabine M."/>
            <person name="Cobaugh K."/>
            <person name="Salamov A."/>
            <person name="Yoshinaga Y."/>
            <person name="Ng V."/>
            <person name="Daum C."/>
            <person name="Grigoriev I.V."/>
            <person name="Slininger P.J."/>
            <person name="Dien B.S."/>
            <person name="Jin Y.-S."/>
            <person name="Rao C.V."/>
        </authorList>
    </citation>
    <scope>NUCLEOTIDE SEQUENCE</scope>
    <source>
        <strain evidence="2">NRRL Y-64009</strain>
    </source>
</reference>
<dbReference type="InterPro" id="IPR011009">
    <property type="entry name" value="Kinase-like_dom_sf"/>
</dbReference>
<sequence length="126" mass="15201">MFLGDKLPPNAVLIEYIPNMQPIDLSNFSKQYLLELRHILHDIHQARVLHGDPKSRNMMISREQDRVLRIDFDSAQIFSEDSLTPRQETWVKEEIEMMEYFVEALVQDYEEGKLHRAYSYYYDWFI</sequence>
<protein>
    <recommendedName>
        <fullName evidence="1">Protein kinase domain-containing protein</fullName>
    </recommendedName>
</protein>
<dbReference type="PROSITE" id="PS50011">
    <property type="entry name" value="PROTEIN_KINASE_DOM"/>
    <property type="match status" value="1"/>
</dbReference>
<comment type="caution">
    <text evidence="2">The sequence shown here is derived from an EMBL/GenBank/DDBJ whole genome shotgun (WGS) entry which is preliminary data.</text>
</comment>
<dbReference type="SUPFAM" id="SSF56112">
    <property type="entry name" value="Protein kinase-like (PK-like)"/>
    <property type="match status" value="1"/>
</dbReference>
<evidence type="ECO:0000313" key="2">
    <source>
        <dbReference type="EMBL" id="KAJ8096879.1"/>
    </source>
</evidence>
<organism evidence="2 3">
    <name type="scientific">Lipomyces tetrasporus</name>
    <dbReference type="NCBI Taxonomy" id="54092"/>
    <lineage>
        <taxon>Eukaryota</taxon>
        <taxon>Fungi</taxon>
        <taxon>Dikarya</taxon>
        <taxon>Ascomycota</taxon>
        <taxon>Saccharomycotina</taxon>
        <taxon>Lipomycetes</taxon>
        <taxon>Lipomycetales</taxon>
        <taxon>Lipomycetaceae</taxon>
        <taxon>Lipomyces</taxon>
    </lineage>
</organism>
<dbReference type="RefSeq" id="XP_056040329.1">
    <property type="nucleotide sequence ID" value="XM_056191072.1"/>
</dbReference>
<evidence type="ECO:0000259" key="1">
    <source>
        <dbReference type="PROSITE" id="PS50011"/>
    </source>
</evidence>
<dbReference type="Pfam" id="PF06176">
    <property type="entry name" value="WaaY"/>
    <property type="match status" value="1"/>
</dbReference>
<dbReference type="AlphaFoldDB" id="A0AAD7VPV8"/>
<keyword evidence="3" id="KW-1185">Reference proteome</keyword>
<dbReference type="EMBL" id="JARPMG010000013">
    <property type="protein sequence ID" value="KAJ8096879.1"/>
    <property type="molecule type" value="Genomic_DNA"/>
</dbReference>
<dbReference type="InterPro" id="IPR009330">
    <property type="entry name" value="LipoPS_heptP_kinase"/>
</dbReference>
<dbReference type="GO" id="GO:0005524">
    <property type="term" value="F:ATP binding"/>
    <property type="evidence" value="ECO:0007669"/>
    <property type="project" value="InterPro"/>
</dbReference>
<dbReference type="Proteomes" id="UP001217417">
    <property type="component" value="Unassembled WGS sequence"/>
</dbReference>
<dbReference type="GeneID" id="80886238"/>
<accession>A0AAD7VPV8</accession>
<gene>
    <name evidence="2" type="ORF">POJ06DRAFT_45821</name>
</gene>
<proteinExistence type="predicted"/>
<dbReference type="GO" id="GO:0004672">
    <property type="term" value="F:protein kinase activity"/>
    <property type="evidence" value="ECO:0007669"/>
    <property type="project" value="InterPro"/>
</dbReference>
<feature type="domain" description="Protein kinase" evidence="1">
    <location>
        <begin position="1"/>
        <end position="126"/>
    </location>
</feature>
<dbReference type="InterPro" id="IPR000719">
    <property type="entry name" value="Prot_kinase_dom"/>
</dbReference>
<evidence type="ECO:0000313" key="3">
    <source>
        <dbReference type="Proteomes" id="UP001217417"/>
    </source>
</evidence>